<feature type="compositionally biased region" description="Polar residues" evidence="1">
    <location>
        <begin position="103"/>
        <end position="113"/>
    </location>
</feature>
<dbReference type="EMBL" id="LR134363">
    <property type="protein sequence ID" value="VEG74747.1"/>
    <property type="molecule type" value="Genomic_DNA"/>
</dbReference>
<protein>
    <submittedName>
        <fullName evidence="2">Uncharacterized protein</fullName>
    </submittedName>
</protein>
<reference evidence="2 3" key="1">
    <citation type="submission" date="2018-12" db="EMBL/GenBank/DDBJ databases">
        <authorList>
            <consortium name="Pathogen Informatics"/>
        </authorList>
    </citation>
    <scope>NUCLEOTIDE SEQUENCE [LARGE SCALE GENOMIC DNA]</scope>
    <source>
        <strain evidence="2 3">NCTC11923</strain>
    </source>
</reference>
<evidence type="ECO:0000313" key="3">
    <source>
        <dbReference type="Proteomes" id="UP000276899"/>
    </source>
</evidence>
<dbReference type="Proteomes" id="UP000276899">
    <property type="component" value="Chromosome"/>
</dbReference>
<sequence length="288" mass="31203">MRHALTPDKRIISIDTYKTMPHPPQPLTCPGIGPDGAHCTAQAGPRAIGSPYVRPHFWARGHIDGCDEGAAATTGRRRARRDGSTTTRTRHTGPELVIIDPDPTNSPMDPRTSTRPSPAARRTMTTATPANRRSRRTTSRTMRLTALLKRAINNQVDPRAILVLPDGTKGRASRILRPLNTITAADSGLHTCLHGRITGYQEYIATRSVFLHIQPTPGTSPRQTAAIMIRADQASAVQDNLDTSIGSLEGHHAIAIGTVRLARTGSLYIELDNTSSLAHLPSRGPVNR</sequence>
<evidence type="ECO:0000256" key="1">
    <source>
        <dbReference type="SAM" id="MobiDB-lite"/>
    </source>
</evidence>
<accession>A0A448KCU9</accession>
<name>A0A448KCU9_9ACTO</name>
<dbReference type="AlphaFoldDB" id="A0A448KCU9"/>
<dbReference type="KEGG" id="asla:NCTC11923_01386"/>
<feature type="region of interest" description="Disordered" evidence="1">
    <location>
        <begin position="66"/>
        <end position="139"/>
    </location>
</feature>
<keyword evidence="3" id="KW-1185">Reference proteome</keyword>
<gene>
    <name evidence="2" type="ORF">NCTC11923_01386</name>
</gene>
<feature type="compositionally biased region" description="Low complexity" evidence="1">
    <location>
        <begin position="114"/>
        <end position="131"/>
    </location>
</feature>
<evidence type="ECO:0000313" key="2">
    <source>
        <dbReference type="EMBL" id="VEG74747.1"/>
    </source>
</evidence>
<proteinExistence type="predicted"/>
<organism evidence="2 3">
    <name type="scientific">Actinomyces slackii</name>
    <dbReference type="NCBI Taxonomy" id="52774"/>
    <lineage>
        <taxon>Bacteria</taxon>
        <taxon>Bacillati</taxon>
        <taxon>Actinomycetota</taxon>
        <taxon>Actinomycetes</taxon>
        <taxon>Actinomycetales</taxon>
        <taxon>Actinomycetaceae</taxon>
        <taxon>Actinomyces</taxon>
    </lineage>
</organism>